<comment type="caution">
    <text evidence="3">The sequence shown here is derived from an EMBL/GenBank/DDBJ whole genome shotgun (WGS) entry which is preliminary data.</text>
</comment>
<organism evidence="3 4">
    <name type="scientific">Trichocladium antarcticum</name>
    <dbReference type="NCBI Taxonomy" id="1450529"/>
    <lineage>
        <taxon>Eukaryota</taxon>
        <taxon>Fungi</taxon>
        <taxon>Dikarya</taxon>
        <taxon>Ascomycota</taxon>
        <taxon>Pezizomycotina</taxon>
        <taxon>Sordariomycetes</taxon>
        <taxon>Sordariomycetidae</taxon>
        <taxon>Sordariales</taxon>
        <taxon>Chaetomiaceae</taxon>
        <taxon>Trichocladium</taxon>
    </lineage>
</organism>
<keyword evidence="4" id="KW-1185">Reference proteome</keyword>
<dbReference type="Pfam" id="PF23074">
    <property type="entry name" value="PH_FT_N"/>
    <property type="match status" value="1"/>
</dbReference>
<proteinExistence type="predicted"/>
<name>A0AAN6UFY8_9PEZI</name>
<feature type="domain" description="PH" evidence="1">
    <location>
        <begin position="236"/>
        <end position="347"/>
    </location>
</feature>
<dbReference type="InterPro" id="IPR057081">
    <property type="entry name" value="PH_N"/>
</dbReference>
<evidence type="ECO:0000259" key="2">
    <source>
        <dbReference type="Pfam" id="PF23076"/>
    </source>
</evidence>
<evidence type="ECO:0000259" key="1">
    <source>
        <dbReference type="Pfam" id="PF23074"/>
    </source>
</evidence>
<dbReference type="Proteomes" id="UP001304895">
    <property type="component" value="Unassembled WGS sequence"/>
</dbReference>
<reference evidence="3" key="2">
    <citation type="submission" date="2023-05" db="EMBL/GenBank/DDBJ databases">
        <authorList>
            <consortium name="Lawrence Berkeley National Laboratory"/>
            <person name="Steindorff A."/>
            <person name="Hensen N."/>
            <person name="Bonometti L."/>
            <person name="Westerberg I."/>
            <person name="Brannstrom I.O."/>
            <person name="Guillou S."/>
            <person name="Cros-Aarteil S."/>
            <person name="Calhoun S."/>
            <person name="Haridas S."/>
            <person name="Kuo A."/>
            <person name="Mondo S."/>
            <person name="Pangilinan J."/>
            <person name="Riley R."/>
            <person name="Labutti K."/>
            <person name="Andreopoulos B."/>
            <person name="Lipzen A."/>
            <person name="Chen C."/>
            <person name="Yanf M."/>
            <person name="Daum C."/>
            <person name="Ng V."/>
            <person name="Clum A."/>
            <person name="Ohm R."/>
            <person name="Martin F."/>
            <person name="Silar P."/>
            <person name="Natvig D."/>
            <person name="Lalanne C."/>
            <person name="Gautier V."/>
            <person name="Ament-Velasquez S.L."/>
            <person name="Kruys A."/>
            <person name="Hutchinson M.I."/>
            <person name="Powell A.J."/>
            <person name="Barry K."/>
            <person name="Miller A.N."/>
            <person name="Grigoriev I.V."/>
            <person name="Debuchy R."/>
            <person name="Gladieux P."/>
            <person name="Thoren M.H."/>
            <person name="Johannesson H."/>
        </authorList>
    </citation>
    <scope>NUCLEOTIDE SEQUENCE</scope>
    <source>
        <strain evidence="3">CBS 123565</strain>
    </source>
</reference>
<feature type="domain" description="PH" evidence="2">
    <location>
        <begin position="355"/>
        <end position="466"/>
    </location>
</feature>
<accession>A0AAN6UFY8</accession>
<dbReference type="InterPro" id="IPR057082">
    <property type="entry name" value="PH_C"/>
</dbReference>
<dbReference type="Pfam" id="PF23076">
    <property type="entry name" value="PH_FT_C"/>
    <property type="match status" value="1"/>
</dbReference>
<dbReference type="AlphaFoldDB" id="A0AAN6UFY8"/>
<reference evidence="3" key="1">
    <citation type="journal article" date="2023" name="Mol. Phylogenet. Evol.">
        <title>Genome-scale phylogeny and comparative genomics of the fungal order Sordariales.</title>
        <authorList>
            <person name="Hensen N."/>
            <person name="Bonometti L."/>
            <person name="Westerberg I."/>
            <person name="Brannstrom I.O."/>
            <person name="Guillou S."/>
            <person name="Cros-Aarteil S."/>
            <person name="Calhoun S."/>
            <person name="Haridas S."/>
            <person name="Kuo A."/>
            <person name="Mondo S."/>
            <person name="Pangilinan J."/>
            <person name="Riley R."/>
            <person name="LaButti K."/>
            <person name="Andreopoulos B."/>
            <person name="Lipzen A."/>
            <person name="Chen C."/>
            <person name="Yan M."/>
            <person name="Daum C."/>
            <person name="Ng V."/>
            <person name="Clum A."/>
            <person name="Steindorff A."/>
            <person name="Ohm R.A."/>
            <person name="Martin F."/>
            <person name="Silar P."/>
            <person name="Natvig D.O."/>
            <person name="Lalanne C."/>
            <person name="Gautier V."/>
            <person name="Ament-Velasquez S.L."/>
            <person name="Kruys A."/>
            <person name="Hutchinson M.I."/>
            <person name="Powell A.J."/>
            <person name="Barry K."/>
            <person name="Miller A.N."/>
            <person name="Grigoriev I.V."/>
            <person name="Debuchy R."/>
            <person name="Gladieux P."/>
            <person name="Hiltunen Thoren M."/>
            <person name="Johannesson H."/>
        </authorList>
    </citation>
    <scope>NUCLEOTIDE SEQUENCE</scope>
    <source>
        <strain evidence="3">CBS 123565</strain>
    </source>
</reference>
<evidence type="ECO:0000313" key="4">
    <source>
        <dbReference type="Proteomes" id="UP001304895"/>
    </source>
</evidence>
<sequence>MEQLALSGLFTETHFLRDCCHKAERADIVARALDQLRAALAESFHAHLIALAQEIRVSSRLLRELADRAQGHSARVPIVANYLGVLLPSISRTLKDIIIYYEDKTLTRETRWRKMYNNMTEEAGGLPLLQRFVLYNSYLSLLGQLLTRSPSFDLNTLETLRTSIVRLGEQTGSQQSTMQLGPVASRDLTSLTLVQERTSHWAEQIFSLPLPSRTALKHLKPSRSHGPFLPWGQITIPPEVNILFKRSFDNDMISIVVFINSANGCPYLWMRTMQGVTPWYSLFGAHELCIEREGSALQLKRWSHSAQCGKLWAVLYFITWEEMVLFYCTFVALKAQNILTVQIRPNEFRLQREKRLFQAQIFDDGFKHSLIVYEDQQTQCVRLHAAVWDGELRQCPVWTAFVTYQSQSPTWLSQRSPHRVWLKGVQLYVFCSTYRQENMRQNKSGAFEIQFDQEEGAKRFKELFSARSAASLALPGNAPIVGPSA</sequence>
<gene>
    <name evidence="3" type="ORF">BT67DRAFT_485093</name>
</gene>
<protein>
    <submittedName>
        <fullName evidence="3">Uncharacterized protein</fullName>
    </submittedName>
</protein>
<evidence type="ECO:0000313" key="3">
    <source>
        <dbReference type="EMBL" id="KAK4131995.1"/>
    </source>
</evidence>
<dbReference type="EMBL" id="MU853421">
    <property type="protein sequence ID" value="KAK4131995.1"/>
    <property type="molecule type" value="Genomic_DNA"/>
</dbReference>